<dbReference type="VEuPathDB" id="FungiDB:PSTT_02494"/>
<keyword evidence="1" id="KW-0863">Zinc-finger</keyword>
<dbReference type="GO" id="GO:0008270">
    <property type="term" value="F:zinc ion binding"/>
    <property type="evidence" value="ECO:0007669"/>
    <property type="project" value="UniProtKB-KW"/>
</dbReference>
<dbReference type="SUPFAM" id="SSF57850">
    <property type="entry name" value="RING/U-box"/>
    <property type="match status" value="1"/>
</dbReference>
<evidence type="ECO:0000313" key="4">
    <source>
        <dbReference type="Proteomes" id="UP000238274"/>
    </source>
</evidence>
<dbReference type="PROSITE" id="PS50089">
    <property type="entry name" value="ZF_RING_2"/>
    <property type="match status" value="1"/>
</dbReference>
<dbReference type="AlphaFoldDB" id="A0A2S4VZD9"/>
<reference evidence="3 4" key="1">
    <citation type="submission" date="2017-12" db="EMBL/GenBank/DDBJ databases">
        <title>Gene loss provides genomic basis for host adaptation in cereal stripe rust fungi.</title>
        <authorList>
            <person name="Xia C."/>
        </authorList>
    </citation>
    <scope>NUCLEOTIDE SEQUENCE [LARGE SCALE GENOMIC DNA]</scope>
    <source>
        <strain evidence="3 4">93TX-2</strain>
    </source>
</reference>
<dbReference type="InterPro" id="IPR013083">
    <property type="entry name" value="Znf_RING/FYVE/PHD"/>
</dbReference>
<dbReference type="Gene3D" id="3.30.40.10">
    <property type="entry name" value="Zinc/RING finger domain, C3HC4 (zinc finger)"/>
    <property type="match status" value="1"/>
</dbReference>
<dbReference type="Pfam" id="PF13639">
    <property type="entry name" value="zf-RING_2"/>
    <property type="match status" value="1"/>
</dbReference>
<reference evidence="4" key="3">
    <citation type="journal article" date="2018" name="Mol. Plant Microbe Interact.">
        <title>Genome sequence resources for the wheat stripe rust pathogen (Puccinia striiformis f. sp. tritici) and the barley stripe rust pathogen (Puccinia striiformis f. sp. hordei).</title>
        <authorList>
            <person name="Xia C."/>
            <person name="Wang M."/>
            <person name="Yin C."/>
            <person name="Cornejo O.E."/>
            <person name="Hulbert S.H."/>
            <person name="Chen X."/>
        </authorList>
    </citation>
    <scope>NUCLEOTIDE SEQUENCE [LARGE SCALE GENOMIC DNA]</scope>
    <source>
        <strain evidence="4">93TX-2</strain>
    </source>
</reference>
<evidence type="ECO:0000256" key="1">
    <source>
        <dbReference type="PROSITE-ProRule" id="PRU00175"/>
    </source>
</evidence>
<feature type="domain" description="RING-type" evidence="2">
    <location>
        <begin position="59"/>
        <end position="98"/>
    </location>
</feature>
<dbReference type="InterPro" id="IPR001841">
    <property type="entry name" value="Znf_RING"/>
</dbReference>
<keyword evidence="4" id="KW-1185">Reference proteome</keyword>
<dbReference type="VEuPathDB" id="FungiDB:PSHT_07291"/>
<dbReference type="Proteomes" id="UP000238274">
    <property type="component" value="Unassembled WGS sequence"/>
</dbReference>
<proteinExistence type="predicted"/>
<dbReference type="OrthoDB" id="2623028at2759"/>
<dbReference type="EMBL" id="PKSM01000088">
    <property type="protein sequence ID" value="POW14880.1"/>
    <property type="molecule type" value="Genomic_DNA"/>
</dbReference>
<protein>
    <recommendedName>
        <fullName evidence="2">RING-type domain-containing protein</fullName>
    </recommendedName>
</protein>
<keyword evidence="1" id="KW-0479">Metal-binding</keyword>
<gene>
    <name evidence="3" type="ORF">PSHT_07291</name>
</gene>
<sequence>MLKARHEVVTQFETEGRASSGKSIRSDSIQDIYHVQGNPHTLEILSPPQVDSIQLRETCVICLDTLETGHLSLILTCQHFFHTHYIDEWSEKLHTSCPSSCHKSQAFTLSAYERSRMLMCKHCHASYNTDGAHSGFITFITSDACDIILDQTLDLGTLAFVIMIMFRILDHVM</sequence>
<accession>A0A2S4VZD9</accession>
<evidence type="ECO:0000313" key="3">
    <source>
        <dbReference type="EMBL" id="POW14880.1"/>
    </source>
</evidence>
<keyword evidence="1" id="KW-0862">Zinc</keyword>
<reference evidence="4" key="2">
    <citation type="journal article" date="2018" name="BMC Genomics">
        <title>Genomic insights into host adaptation between the wheat stripe rust pathogen (Puccinia striiformis f. sp. tritici) and the barley stripe rust pathogen (Puccinia striiformis f. sp. hordei).</title>
        <authorList>
            <person name="Xia C."/>
            <person name="Wang M."/>
            <person name="Yin C."/>
            <person name="Cornejo O.E."/>
            <person name="Hulbert S.H."/>
            <person name="Chen X."/>
        </authorList>
    </citation>
    <scope>NUCLEOTIDE SEQUENCE [LARGE SCALE GENOMIC DNA]</scope>
    <source>
        <strain evidence="4">93TX-2</strain>
    </source>
</reference>
<evidence type="ECO:0000259" key="2">
    <source>
        <dbReference type="PROSITE" id="PS50089"/>
    </source>
</evidence>
<name>A0A2S4VZD9_9BASI</name>
<comment type="caution">
    <text evidence="3">The sequence shown here is derived from an EMBL/GenBank/DDBJ whole genome shotgun (WGS) entry which is preliminary data.</text>
</comment>
<organism evidence="3 4">
    <name type="scientific">Puccinia striiformis</name>
    <dbReference type="NCBI Taxonomy" id="27350"/>
    <lineage>
        <taxon>Eukaryota</taxon>
        <taxon>Fungi</taxon>
        <taxon>Dikarya</taxon>
        <taxon>Basidiomycota</taxon>
        <taxon>Pucciniomycotina</taxon>
        <taxon>Pucciniomycetes</taxon>
        <taxon>Pucciniales</taxon>
        <taxon>Pucciniaceae</taxon>
        <taxon>Puccinia</taxon>
    </lineage>
</organism>